<evidence type="ECO:0000313" key="1">
    <source>
        <dbReference type="EMBL" id="KAK3077848.1"/>
    </source>
</evidence>
<feature type="non-terminal residue" evidence="1">
    <location>
        <position position="1"/>
    </location>
</feature>
<accession>A0ACC3DMN5</accession>
<keyword evidence="2" id="KW-1185">Reference proteome</keyword>
<gene>
    <name evidence="1" type="ORF">LTS18_009094</name>
</gene>
<proteinExistence type="predicted"/>
<dbReference type="EMBL" id="JAWDJW010002440">
    <property type="protein sequence ID" value="KAK3077848.1"/>
    <property type="molecule type" value="Genomic_DNA"/>
</dbReference>
<sequence>ISPEDIPSQSLEQLLQAAGYEIDLTSRRGGNTPNDEEHLEVDHTPLGYRERSPSLEEDDDVTVTDPTLPQNRPTSEDEPIGDGEYKTPRVRTDPSLVNPPSEERLARLSFLNSASRDIRNRGGGGRISWEEFEAFMKTEAGRDMAFVESWLDVGNY</sequence>
<evidence type="ECO:0000313" key="2">
    <source>
        <dbReference type="Proteomes" id="UP001186974"/>
    </source>
</evidence>
<protein>
    <submittedName>
        <fullName evidence="1">Uncharacterized protein</fullName>
    </submittedName>
</protein>
<reference evidence="1" key="1">
    <citation type="submission" date="2024-09" db="EMBL/GenBank/DDBJ databases">
        <title>Black Yeasts Isolated from many extreme environments.</title>
        <authorList>
            <person name="Coleine C."/>
            <person name="Stajich J.E."/>
            <person name="Selbmann L."/>
        </authorList>
    </citation>
    <scope>NUCLEOTIDE SEQUENCE</scope>
    <source>
        <strain evidence="1">CCFEE 5737</strain>
    </source>
</reference>
<comment type="caution">
    <text evidence="1">The sequence shown here is derived from an EMBL/GenBank/DDBJ whole genome shotgun (WGS) entry which is preliminary data.</text>
</comment>
<dbReference type="Proteomes" id="UP001186974">
    <property type="component" value="Unassembled WGS sequence"/>
</dbReference>
<name>A0ACC3DMN5_9PEZI</name>
<organism evidence="1 2">
    <name type="scientific">Coniosporium uncinatum</name>
    <dbReference type="NCBI Taxonomy" id="93489"/>
    <lineage>
        <taxon>Eukaryota</taxon>
        <taxon>Fungi</taxon>
        <taxon>Dikarya</taxon>
        <taxon>Ascomycota</taxon>
        <taxon>Pezizomycotina</taxon>
        <taxon>Dothideomycetes</taxon>
        <taxon>Dothideomycetes incertae sedis</taxon>
        <taxon>Coniosporium</taxon>
    </lineage>
</organism>